<organism evidence="12 13">
    <name type="scientific">Candidatus Brevundimonas colombiensis</name>
    <dbReference type="NCBI Taxonomy" id="3121376"/>
    <lineage>
        <taxon>Bacteria</taxon>
        <taxon>Pseudomonadati</taxon>
        <taxon>Pseudomonadota</taxon>
        <taxon>Alphaproteobacteria</taxon>
        <taxon>Caulobacterales</taxon>
        <taxon>Caulobacteraceae</taxon>
        <taxon>Brevundimonas</taxon>
    </lineage>
</organism>
<dbReference type="NCBIfam" id="NF001843">
    <property type="entry name" value="PRK00567.1-4"/>
    <property type="match status" value="1"/>
</dbReference>
<gene>
    <name evidence="11 12" type="primary">mscL</name>
    <name evidence="12" type="ORF">P0Y50_07165</name>
</gene>
<keyword evidence="10 11" id="KW-0407">Ion channel</keyword>
<evidence type="ECO:0000313" key="13">
    <source>
        <dbReference type="Proteomes" id="UP001213664"/>
    </source>
</evidence>
<evidence type="ECO:0000256" key="10">
    <source>
        <dbReference type="ARBA" id="ARBA00023303"/>
    </source>
</evidence>
<dbReference type="InterPro" id="IPR019823">
    <property type="entry name" value="Mechanosensitive_channel_CS"/>
</dbReference>
<reference evidence="12" key="1">
    <citation type="submission" date="2023-03" db="EMBL/GenBank/DDBJ databases">
        <title>Andean soil-derived lignocellulolytic bacterial consortium as a source of novel taxa and putative plastic-active enzymes.</title>
        <authorList>
            <person name="Diaz-Garcia L."/>
            <person name="Chuvochina M."/>
            <person name="Feuerriegel G."/>
            <person name="Bunk B."/>
            <person name="Sproer C."/>
            <person name="Streit W.R."/>
            <person name="Rodriguez L.M."/>
            <person name="Overmann J."/>
            <person name="Jimenez D.J."/>
        </authorList>
    </citation>
    <scope>NUCLEOTIDE SEQUENCE</scope>
    <source>
        <strain evidence="12">MAG 833</strain>
    </source>
</reference>
<accession>A0AAJ5X1P3</accession>
<dbReference type="Gene3D" id="1.10.1200.120">
    <property type="entry name" value="Large-conductance mechanosensitive channel, MscL, domain 1"/>
    <property type="match status" value="1"/>
</dbReference>
<dbReference type="PROSITE" id="PS01327">
    <property type="entry name" value="MSCL"/>
    <property type="match status" value="1"/>
</dbReference>
<proteinExistence type="inferred from homology"/>
<keyword evidence="7 11" id="KW-1133">Transmembrane helix</keyword>
<dbReference type="HAMAP" id="MF_00115">
    <property type="entry name" value="MscL"/>
    <property type="match status" value="1"/>
</dbReference>
<evidence type="ECO:0000256" key="8">
    <source>
        <dbReference type="ARBA" id="ARBA00023065"/>
    </source>
</evidence>
<dbReference type="EMBL" id="CP119326">
    <property type="protein sequence ID" value="WEK41379.1"/>
    <property type="molecule type" value="Genomic_DNA"/>
</dbReference>
<comment type="subcellular location">
    <subcellularLocation>
        <location evidence="11">Cell inner membrane</location>
        <topology evidence="11">Multi-pass membrane protein</topology>
    </subcellularLocation>
    <subcellularLocation>
        <location evidence="1">Cell membrane</location>
        <topology evidence="1">Multi-pass membrane protein</topology>
    </subcellularLocation>
</comment>
<evidence type="ECO:0000256" key="1">
    <source>
        <dbReference type="ARBA" id="ARBA00004651"/>
    </source>
</evidence>
<sequence length="139" mass="14944">MGLLTEFREFAVKGNVVDLAVGVIIGGAFGKIVTSLVDQVIMPPIGWLIGGINFSDLKITLPVNPTNPTGEPAVIEYGAFINVLIQFVIVAFVIFMMVKLINKMRRQEAAKPDPAPAAPTATEALLTEIRDELKARPNG</sequence>
<dbReference type="PANTHER" id="PTHR30266:SF2">
    <property type="entry name" value="LARGE-CONDUCTANCE MECHANOSENSITIVE CHANNEL"/>
    <property type="match status" value="1"/>
</dbReference>
<dbReference type="InterPro" id="IPR037673">
    <property type="entry name" value="MSC/AndL"/>
</dbReference>
<keyword evidence="9 11" id="KW-0472">Membrane</keyword>
<comment type="function">
    <text evidence="11">Channel that opens in response to stretch forces in the membrane lipid bilayer. May participate in the regulation of osmotic pressure changes within the cell.</text>
</comment>
<dbReference type="PRINTS" id="PR01264">
    <property type="entry name" value="MECHCHANNEL"/>
</dbReference>
<name>A0AAJ5X1P3_9CAUL</name>
<comment type="caution">
    <text evidence="11">Lacks conserved residue(s) required for the propagation of feature annotation.</text>
</comment>
<dbReference type="Pfam" id="PF01741">
    <property type="entry name" value="MscL"/>
    <property type="match status" value="1"/>
</dbReference>
<keyword evidence="11" id="KW-0997">Cell inner membrane</keyword>
<dbReference type="AlphaFoldDB" id="A0AAJ5X1P3"/>
<evidence type="ECO:0000256" key="11">
    <source>
        <dbReference type="HAMAP-Rule" id="MF_00115"/>
    </source>
</evidence>
<evidence type="ECO:0000256" key="5">
    <source>
        <dbReference type="ARBA" id="ARBA00022475"/>
    </source>
</evidence>
<dbReference type="SUPFAM" id="SSF81330">
    <property type="entry name" value="Gated mechanosensitive channel"/>
    <property type="match status" value="1"/>
</dbReference>
<dbReference type="Proteomes" id="UP001213664">
    <property type="component" value="Chromosome"/>
</dbReference>
<evidence type="ECO:0000256" key="9">
    <source>
        <dbReference type="ARBA" id="ARBA00023136"/>
    </source>
</evidence>
<evidence type="ECO:0000256" key="7">
    <source>
        <dbReference type="ARBA" id="ARBA00022989"/>
    </source>
</evidence>
<comment type="subunit">
    <text evidence="3 11">Homopentamer.</text>
</comment>
<dbReference type="NCBIfam" id="NF010557">
    <property type="entry name" value="PRK13952.1"/>
    <property type="match status" value="1"/>
</dbReference>
<dbReference type="GO" id="GO:0005886">
    <property type="term" value="C:plasma membrane"/>
    <property type="evidence" value="ECO:0007669"/>
    <property type="project" value="UniProtKB-SubCell"/>
</dbReference>
<evidence type="ECO:0000256" key="4">
    <source>
        <dbReference type="ARBA" id="ARBA00022448"/>
    </source>
</evidence>
<dbReference type="FunFam" id="1.10.1200.120:FF:000001">
    <property type="entry name" value="Large-conductance mechanosensitive channel"/>
    <property type="match status" value="1"/>
</dbReference>
<dbReference type="InterPro" id="IPR036019">
    <property type="entry name" value="MscL_channel"/>
</dbReference>
<keyword evidence="5 11" id="KW-1003">Cell membrane</keyword>
<keyword evidence="4 11" id="KW-0813">Transport</keyword>
<dbReference type="NCBIfam" id="TIGR00220">
    <property type="entry name" value="mscL"/>
    <property type="match status" value="1"/>
</dbReference>
<evidence type="ECO:0000313" key="12">
    <source>
        <dbReference type="EMBL" id="WEK41379.1"/>
    </source>
</evidence>
<feature type="transmembrane region" description="Helical" evidence="11">
    <location>
        <begin position="77"/>
        <end position="98"/>
    </location>
</feature>
<dbReference type="PANTHER" id="PTHR30266">
    <property type="entry name" value="MECHANOSENSITIVE CHANNEL MSCL"/>
    <property type="match status" value="1"/>
</dbReference>
<keyword evidence="8 11" id="KW-0406">Ion transport</keyword>
<evidence type="ECO:0000256" key="3">
    <source>
        <dbReference type="ARBA" id="ARBA00011255"/>
    </source>
</evidence>
<keyword evidence="6 11" id="KW-0812">Transmembrane</keyword>
<dbReference type="InterPro" id="IPR001185">
    <property type="entry name" value="MS_channel"/>
</dbReference>
<comment type="similarity">
    <text evidence="2 11">Belongs to the MscL family.</text>
</comment>
<dbReference type="GO" id="GO:0008381">
    <property type="term" value="F:mechanosensitive monoatomic ion channel activity"/>
    <property type="evidence" value="ECO:0007669"/>
    <property type="project" value="UniProtKB-UniRule"/>
</dbReference>
<evidence type="ECO:0000256" key="6">
    <source>
        <dbReference type="ARBA" id="ARBA00022692"/>
    </source>
</evidence>
<evidence type="ECO:0000256" key="2">
    <source>
        <dbReference type="ARBA" id="ARBA00007254"/>
    </source>
</evidence>
<protein>
    <recommendedName>
        <fullName evidence="11">Large-conductance mechanosensitive channel</fullName>
    </recommendedName>
</protein>